<evidence type="ECO:0000256" key="5">
    <source>
        <dbReference type="ARBA" id="ARBA00022777"/>
    </source>
</evidence>
<keyword evidence="5 8" id="KW-0418">Kinase</keyword>
<dbReference type="GO" id="GO:0005524">
    <property type="term" value="F:ATP binding"/>
    <property type="evidence" value="ECO:0007669"/>
    <property type="project" value="UniProtKB-KW"/>
</dbReference>
<feature type="domain" description="Protein kinase" evidence="7">
    <location>
        <begin position="10"/>
        <end position="272"/>
    </location>
</feature>
<evidence type="ECO:0000256" key="6">
    <source>
        <dbReference type="ARBA" id="ARBA00022840"/>
    </source>
</evidence>
<dbReference type="Pfam" id="PF00069">
    <property type="entry name" value="Pkinase"/>
    <property type="match status" value="1"/>
</dbReference>
<dbReference type="SMART" id="SM00220">
    <property type="entry name" value="S_TKc"/>
    <property type="match status" value="1"/>
</dbReference>
<dbReference type="GO" id="GO:0004674">
    <property type="term" value="F:protein serine/threonine kinase activity"/>
    <property type="evidence" value="ECO:0007669"/>
    <property type="project" value="UniProtKB-KW"/>
</dbReference>
<dbReference type="InterPro" id="IPR000719">
    <property type="entry name" value="Prot_kinase_dom"/>
</dbReference>
<comment type="caution">
    <text evidence="8">The sequence shown here is derived from an EMBL/GenBank/DDBJ whole genome shotgun (WGS) entry which is preliminary data.</text>
</comment>
<evidence type="ECO:0000313" key="9">
    <source>
        <dbReference type="Proteomes" id="UP000558997"/>
    </source>
</evidence>
<evidence type="ECO:0000256" key="2">
    <source>
        <dbReference type="ARBA" id="ARBA00022527"/>
    </source>
</evidence>
<dbReference type="EC" id="2.7.11.1" evidence="1"/>
<dbReference type="EMBL" id="JACHNF010000001">
    <property type="protein sequence ID" value="MBB5979843.1"/>
    <property type="molecule type" value="Genomic_DNA"/>
</dbReference>
<evidence type="ECO:0000259" key="7">
    <source>
        <dbReference type="PROSITE" id="PS50011"/>
    </source>
</evidence>
<dbReference type="PROSITE" id="PS00108">
    <property type="entry name" value="PROTEIN_KINASE_ST"/>
    <property type="match status" value="1"/>
</dbReference>
<evidence type="ECO:0000256" key="1">
    <source>
        <dbReference type="ARBA" id="ARBA00012513"/>
    </source>
</evidence>
<protein>
    <recommendedName>
        <fullName evidence="1">non-specific serine/threonine protein kinase</fullName>
        <ecNumber evidence="1">2.7.11.1</ecNumber>
    </recommendedName>
</protein>
<dbReference type="Gene3D" id="3.30.200.20">
    <property type="entry name" value="Phosphorylase Kinase, domain 1"/>
    <property type="match status" value="1"/>
</dbReference>
<sequence>MSLEVLGGNYALRRVLGSGAVATVYLAHDITLERSVAIKRVSPENASPQHEQRLRREAHAMAALSGCRQVPQIHALGDADGRMYLVLEYIDGSTVKEYISRHHPVAIDAAVSIITQVATALAAAHAQDLIHRDIKPANLMIAVDGTLKVLDFGVVAVSDPEAVRLTETGHTPGTTAYMAPEIAHSGMAGPEADLYSLGCVLFELLTGQLVFNAPTPQAMMQKHIETVPRSVHQLRADVPNWLGDLTAQLLAKLPAHRPAQALDVIDILEPHLPVYGSGADRLCGSPDPTRPFREPFRPIEQQVDPPLQVRRARRRQTPMRRTDLVDALAEANALTSAGDLPGARQVIDQCLRWASGQLGSLDPQVLSLRLSRAHLLLVMDAAADALISYQELRPDLVQRFGPHSSEVQAADDGIAACLDVEDGS</sequence>
<name>A0A841DMF0_9ACTN</name>
<keyword evidence="9" id="KW-1185">Reference proteome</keyword>
<keyword evidence="4" id="KW-0547">Nucleotide-binding</keyword>
<dbReference type="Proteomes" id="UP000558997">
    <property type="component" value="Unassembled WGS sequence"/>
</dbReference>
<dbReference type="CDD" id="cd14014">
    <property type="entry name" value="STKc_PknB_like"/>
    <property type="match status" value="1"/>
</dbReference>
<dbReference type="PROSITE" id="PS50011">
    <property type="entry name" value="PROTEIN_KINASE_DOM"/>
    <property type="match status" value="1"/>
</dbReference>
<proteinExistence type="predicted"/>
<keyword evidence="3" id="KW-0808">Transferase</keyword>
<evidence type="ECO:0000313" key="8">
    <source>
        <dbReference type="EMBL" id="MBB5979843.1"/>
    </source>
</evidence>
<keyword evidence="2 8" id="KW-0723">Serine/threonine-protein kinase</keyword>
<keyword evidence="6" id="KW-0067">ATP-binding</keyword>
<evidence type="ECO:0000256" key="4">
    <source>
        <dbReference type="ARBA" id="ARBA00022741"/>
    </source>
</evidence>
<dbReference type="PANTHER" id="PTHR43289">
    <property type="entry name" value="MITOGEN-ACTIVATED PROTEIN KINASE KINASE KINASE 20-RELATED"/>
    <property type="match status" value="1"/>
</dbReference>
<accession>A0A841DMF0</accession>
<dbReference type="Gene3D" id="1.10.510.10">
    <property type="entry name" value="Transferase(Phosphotransferase) domain 1"/>
    <property type="match status" value="1"/>
</dbReference>
<dbReference type="RefSeq" id="WP_184835124.1">
    <property type="nucleotide sequence ID" value="NZ_BAAAVN010000006.1"/>
</dbReference>
<dbReference type="InterPro" id="IPR008271">
    <property type="entry name" value="Ser/Thr_kinase_AS"/>
</dbReference>
<organism evidence="8 9">
    <name type="scientific">Kribbella solani</name>
    <dbReference type="NCBI Taxonomy" id="236067"/>
    <lineage>
        <taxon>Bacteria</taxon>
        <taxon>Bacillati</taxon>
        <taxon>Actinomycetota</taxon>
        <taxon>Actinomycetes</taxon>
        <taxon>Propionibacteriales</taxon>
        <taxon>Kribbellaceae</taxon>
        <taxon>Kribbella</taxon>
    </lineage>
</organism>
<dbReference type="AlphaFoldDB" id="A0A841DMF0"/>
<dbReference type="InterPro" id="IPR011009">
    <property type="entry name" value="Kinase-like_dom_sf"/>
</dbReference>
<dbReference type="PANTHER" id="PTHR43289:SF6">
    <property type="entry name" value="SERINE_THREONINE-PROTEIN KINASE NEKL-3"/>
    <property type="match status" value="1"/>
</dbReference>
<evidence type="ECO:0000256" key="3">
    <source>
        <dbReference type="ARBA" id="ARBA00022679"/>
    </source>
</evidence>
<reference evidence="8 9" key="1">
    <citation type="submission" date="2020-08" db="EMBL/GenBank/DDBJ databases">
        <title>Sequencing the genomes of 1000 actinobacteria strains.</title>
        <authorList>
            <person name="Klenk H.-P."/>
        </authorList>
    </citation>
    <scope>NUCLEOTIDE SEQUENCE [LARGE SCALE GENOMIC DNA]</scope>
    <source>
        <strain evidence="8 9">DSM 17294</strain>
    </source>
</reference>
<dbReference type="SUPFAM" id="SSF56112">
    <property type="entry name" value="Protein kinase-like (PK-like)"/>
    <property type="match status" value="1"/>
</dbReference>
<gene>
    <name evidence="8" type="ORF">HDA44_003184</name>
</gene>